<proteinExistence type="predicted"/>
<comment type="caution">
    <text evidence="1">The sequence shown here is derived from an EMBL/GenBank/DDBJ whole genome shotgun (WGS) entry which is preliminary data.</text>
</comment>
<dbReference type="EMBL" id="JBHSGR010000008">
    <property type="protein sequence ID" value="MFC4693507.1"/>
    <property type="molecule type" value="Genomic_DNA"/>
</dbReference>
<dbReference type="Proteomes" id="UP001596025">
    <property type="component" value="Unassembled WGS sequence"/>
</dbReference>
<name>A0ABV9LHZ6_9ACTN</name>
<keyword evidence="2" id="KW-1185">Reference proteome</keyword>
<reference evidence="2" key="1">
    <citation type="journal article" date="2019" name="Int. J. Syst. Evol. Microbiol.">
        <title>The Global Catalogue of Microorganisms (GCM) 10K type strain sequencing project: providing services to taxonomists for standard genome sequencing and annotation.</title>
        <authorList>
            <consortium name="The Broad Institute Genomics Platform"/>
            <consortium name="The Broad Institute Genome Sequencing Center for Infectious Disease"/>
            <person name="Wu L."/>
            <person name="Ma J."/>
        </authorList>
    </citation>
    <scope>NUCLEOTIDE SEQUENCE [LARGE SCALE GENOMIC DNA]</scope>
    <source>
        <strain evidence="2">CCUG 62763</strain>
    </source>
</reference>
<dbReference type="RefSeq" id="WP_387988229.1">
    <property type="nucleotide sequence ID" value="NZ_JBHSGR010000008.1"/>
</dbReference>
<accession>A0ABV9LHZ6</accession>
<organism evidence="1 2">
    <name type="scientific">Geodermatophilus arenarius</name>
    <dbReference type="NCBI Taxonomy" id="1137990"/>
    <lineage>
        <taxon>Bacteria</taxon>
        <taxon>Bacillati</taxon>
        <taxon>Actinomycetota</taxon>
        <taxon>Actinomycetes</taxon>
        <taxon>Geodermatophilales</taxon>
        <taxon>Geodermatophilaceae</taxon>
        <taxon>Geodermatophilus</taxon>
    </lineage>
</organism>
<evidence type="ECO:0000313" key="1">
    <source>
        <dbReference type="EMBL" id="MFC4693507.1"/>
    </source>
</evidence>
<evidence type="ECO:0000313" key="2">
    <source>
        <dbReference type="Proteomes" id="UP001596025"/>
    </source>
</evidence>
<gene>
    <name evidence="1" type="ORF">ACFO3M_08920</name>
</gene>
<sequence>MVVVTGPTYANAGLWHEYAHGFSFARAEAKAAGIFDVALRVFETAAAEGVSPAVAADRLAEQRIASVGRLATIRLPR</sequence>
<dbReference type="Gene3D" id="3.40.50.720">
    <property type="entry name" value="NAD(P)-binding Rossmann-like Domain"/>
    <property type="match status" value="1"/>
</dbReference>
<protein>
    <submittedName>
        <fullName evidence="1">Uncharacterized protein</fullName>
    </submittedName>
</protein>